<proteinExistence type="inferred from homology"/>
<keyword evidence="4" id="KW-0410">Iron transport</keyword>
<keyword evidence="4" id="KW-0406">Ion transport</keyword>
<evidence type="ECO:0000256" key="5">
    <source>
        <dbReference type="ARBA" id="ARBA00022729"/>
    </source>
</evidence>
<dbReference type="PANTHER" id="PTHR30532:SF1">
    <property type="entry name" value="IRON(3+)-HYDROXAMATE-BINDING PROTEIN FHUD"/>
    <property type="match status" value="1"/>
</dbReference>
<gene>
    <name evidence="7" type="ORF">ABID37_005168</name>
</gene>
<dbReference type="Proteomes" id="UP001549076">
    <property type="component" value="Unassembled WGS sequence"/>
</dbReference>
<evidence type="ECO:0000313" key="7">
    <source>
        <dbReference type="EMBL" id="MET3794928.1"/>
    </source>
</evidence>
<keyword evidence="8" id="KW-1185">Reference proteome</keyword>
<dbReference type="Gene3D" id="3.40.50.1980">
    <property type="entry name" value="Nitrogenase molybdenum iron protein domain"/>
    <property type="match status" value="2"/>
</dbReference>
<feature type="domain" description="Fe/B12 periplasmic-binding" evidence="6">
    <location>
        <begin position="42"/>
        <end position="307"/>
    </location>
</feature>
<dbReference type="RefSeq" id="WP_354199830.1">
    <property type="nucleotide sequence ID" value="NZ_JBEPML010000034.1"/>
</dbReference>
<comment type="similarity">
    <text evidence="2">Belongs to the bacterial solute-binding protein 8 family.</text>
</comment>
<dbReference type="Pfam" id="PF01497">
    <property type="entry name" value="Peripla_BP_2"/>
    <property type="match status" value="1"/>
</dbReference>
<protein>
    <submittedName>
        <fullName evidence="7">Iron complex transport system substrate-binding protein</fullName>
    </submittedName>
</protein>
<dbReference type="InterPro" id="IPR006311">
    <property type="entry name" value="TAT_signal"/>
</dbReference>
<dbReference type="SUPFAM" id="SSF53807">
    <property type="entry name" value="Helical backbone' metal receptor"/>
    <property type="match status" value="1"/>
</dbReference>
<evidence type="ECO:0000313" key="8">
    <source>
        <dbReference type="Proteomes" id="UP001549076"/>
    </source>
</evidence>
<organism evidence="7 8">
    <name type="scientific">Aquamicrobium terrae</name>
    <dbReference type="NCBI Taxonomy" id="1324945"/>
    <lineage>
        <taxon>Bacteria</taxon>
        <taxon>Pseudomonadati</taxon>
        <taxon>Pseudomonadota</taxon>
        <taxon>Alphaproteobacteria</taxon>
        <taxon>Hyphomicrobiales</taxon>
        <taxon>Phyllobacteriaceae</taxon>
        <taxon>Aquamicrobium</taxon>
    </lineage>
</organism>
<evidence type="ECO:0000256" key="2">
    <source>
        <dbReference type="ARBA" id="ARBA00008814"/>
    </source>
</evidence>
<evidence type="ECO:0000259" key="6">
    <source>
        <dbReference type="PROSITE" id="PS50983"/>
    </source>
</evidence>
<keyword evidence="5" id="KW-0732">Signal</keyword>
<sequence>MVGHRAEAQGRLRIGRRAFLASLAALAYGMPVARAGLPAARRIVALDAPSTEMLVTLGMEPLGVAGLEGYRQAEGDIAALRNSLDIGFFYEPNLELLQFLKPDLFVNSFGIGAPAALLKRIAPVLSVPVYGGPGSSHEAAAGALRRIADRMGRQAEAEAFLATHEERLSTLGEMVHARRLRPVYLASPLLDGRHVILYGRNSLFDDVLRRIGMRNAFGGQSSPWGIASLGIDKLTEKREAAFIYIESPVTRTALKALDASAIWKMLPFVKEGRIVSIPYLEMYGALPTADRFAGILESLLDRGALDAG</sequence>
<evidence type="ECO:0000256" key="1">
    <source>
        <dbReference type="ARBA" id="ARBA00004196"/>
    </source>
</evidence>
<dbReference type="InterPro" id="IPR002491">
    <property type="entry name" value="ABC_transptr_periplasmic_BD"/>
</dbReference>
<name>A0ABV2N7Z2_9HYPH</name>
<evidence type="ECO:0000256" key="3">
    <source>
        <dbReference type="ARBA" id="ARBA00022448"/>
    </source>
</evidence>
<comment type="caution">
    <text evidence="7">The sequence shown here is derived from an EMBL/GenBank/DDBJ whole genome shotgun (WGS) entry which is preliminary data.</text>
</comment>
<keyword evidence="3" id="KW-0813">Transport</keyword>
<dbReference type="CDD" id="cd01146">
    <property type="entry name" value="FhuD"/>
    <property type="match status" value="1"/>
</dbReference>
<dbReference type="InterPro" id="IPR051313">
    <property type="entry name" value="Bact_iron-sidero_bind"/>
</dbReference>
<comment type="subcellular location">
    <subcellularLocation>
        <location evidence="1">Cell envelope</location>
    </subcellularLocation>
</comment>
<dbReference type="PRINTS" id="PR01715">
    <property type="entry name" value="FERRIBNDNGPP"/>
</dbReference>
<accession>A0ABV2N7Z2</accession>
<dbReference type="PROSITE" id="PS50983">
    <property type="entry name" value="FE_B12_PBP"/>
    <property type="match status" value="1"/>
</dbReference>
<keyword evidence="4" id="KW-0408">Iron</keyword>
<reference evidence="7 8" key="1">
    <citation type="submission" date="2024-06" db="EMBL/GenBank/DDBJ databases">
        <title>Genomic Encyclopedia of Type Strains, Phase IV (KMG-IV): sequencing the most valuable type-strain genomes for metagenomic binning, comparative biology and taxonomic classification.</title>
        <authorList>
            <person name="Goeker M."/>
        </authorList>
    </citation>
    <scope>NUCLEOTIDE SEQUENCE [LARGE SCALE GENOMIC DNA]</scope>
    <source>
        <strain evidence="7 8">DSM 27865</strain>
    </source>
</reference>
<dbReference type="PROSITE" id="PS51318">
    <property type="entry name" value="TAT"/>
    <property type="match status" value="1"/>
</dbReference>
<evidence type="ECO:0000256" key="4">
    <source>
        <dbReference type="ARBA" id="ARBA00022496"/>
    </source>
</evidence>
<dbReference type="EMBL" id="JBEPML010000034">
    <property type="protein sequence ID" value="MET3794928.1"/>
    <property type="molecule type" value="Genomic_DNA"/>
</dbReference>
<dbReference type="PANTHER" id="PTHR30532">
    <property type="entry name" value="IRON III DICITRATE-BINDING PERIPLASMIC PROTEIN"/>
    <property type="match status" value="1"/>
</dbReference>